<protein>
    <submittedName>
        <fullName evidence="2">Non-hemolytic enterotoxin B/C</fullName>
    </submittedName>
</protein>
<dbReference type="PROSITE" id="PS51257">
    <property type="entry name" value="PROKAR_LIPOPROTEIN"/>
    <property type="match status" value="1"/>
</dbReference>
<keyword evidence="1" id="KW-0175">Coiled coil</keyword>
<gene>
    <name evidence="2" type="ORF">JOC94_001424</name>
</gene>
<dbReference type="Proteomes" id="UP000823485">
    <property type="component" value="Unassembled WGS sequence"/>
</dbReference>
<dbReference type="CDD" id="cd22653">
    <property type="entry name" value="ClyA_HblB-like"/>
    <property type="match status" value="1"/>
</dbReference>
<evidence type="ECO:0000256" key="1">
    <source>
        <dbReference type="SAM" id="Coils"/>
    </source>
</evidence>
<organism evidence="2 3">
    <name type="scientific">Siminovitchia thermophila</name>
    <dbReference type="NCBI Taxonomy" id="1245522"/>
    <lineage>
        <taxon>Bacteria</taxon>
        <taxon>Bacillati</taxon>
        <taxon>Bacillota</taxon>
        <taxon>Bacilli</taxon>
        <taxon>Bacillales</taxon>
        <taxon>Bacillaceae</taxon>
        <taxon>Siminovitchia</taxon>
    </lineage>
</organism>
<keyword evidence="3" id="KW-1185">Reference proteome</keyword>
<dbReference type="InterPro" id="IPR008414">
    <property type="entry name" value="HBL"/>
</dbReference>
<name>A0ABS2R4B2_9BACI</name>
<dbReference type="SUPFAM" id="SSF58100">
    <property type="entry name" value="Bacterial hemolysins"/>
    <property type="match status" value="1"/>
</dbReference>
<reference evidence="2 3" key="1">
    <citation type="submission" date="2021-01" db="EMBL/GenBank/DDBJ databases">
        <title>Genomic Encyclopedia of Type Strains, Phase IV (KMG-IV): sequencing the most valuable type-strain genomes for metagenomic binning, comparative biology and taxonomic classification.</title>
        <authorList>
            <person name="Goeker M."/>
        </authorList>
    </citation>
    <scope>NUCLEOTIDE SEQUENCE [LARGE SCALE GENOMIC DNA]</scope>
    <source>
        <strain evidence="2 3">DSM 105453</strain>
    </source>
</reference>
<evidence type="ECO:0000313" key="3">
    <source>
        <dbReference type="Proteomes" id="UP000823485"/>
    </source>
</evidence>
<dbReference type="Pfam" id="PF05791">
    <property type="entry name" value="Bacillus_HBL"/>
    <property type="match status" value="1"/>
</dbReference>
<feature type="coiled-coil region" evidence="1">
    <location>
        <begin position="139"/>
        <end position="191"/>
    </location>
</feature>
<feature type="coiled-coil region" evidence="1">
    <location>
        <begin position="240"/>
        <end position="267"/>
    </location>
</feature>
<proteinExistence type="predicted"/>
<evidence type="ECO:0000313" key="2">
    <source>
        <dbReference type="EMBL" id="MBM7714452.1"/>
    </source>
</evidence>
<dbReference type="EMBL" id="JAFBFH010000007">
    <property type="protein sequence ID" value="MBM7714452.1"/>
    <property type="molecule type" value="Genomic_DNA"/>
</dbReference>
<sequence length="359" mass="40306">MNRKCFRKTLVIMIITIFTIACITPKSVVFAQQQTENKLGPDNFQEALKDAGSNVAILDSYAQTILDKELPTLNGITSINDELRGNITKNLTGAQANANDWLNDIKPNMRQSIKTVVNFNDVFQNHYDSMLEAIEQKNNQKLEAEISQLYQSILEYNQKVDVMVEDLMKFRDRLSNDVRSLKGNVNELQTSLSTSNADIPLMRKQIEYYNSVISSANGKIAGGAILCLALITCIAGGPMIDSAVKEKNHADEEIAKLEEKIAGIEKELILVTDIQSKLNYMADTTDKAINSLQSISNLWNVIGAKYRNLLDNVDNFDSKDFELLKEDLQISKASWEQLKQVADNLYTGLENNNIIEEVQ</sequence>
<accession>A0ABS2R4B2</accession>
<dbReference type="InterPro" id="IPR052785">
    <property type="entry name" value="Enterotoxin_cmpnt"/>
</dbReference>
<dbReference type="PANTHER" id="PTHR38443">
    <property type="match status" value="1"/>
</dbReference>
<dbReference type="RefSeq" id="WP_083717227.1">
    <property type="nucleotide sequence ID" value="NZ_JAFBFH010000007.1"/>
</dbReference>
<dbReference type="PANTHER" id="PTHR38443:SF2">
    <property type="entry name" value="NON-HEMOLYTIC ENTEROTOXIN LYTIC COMPONENT L1"/>
    <property type="match status" value="1"/>
</dbReference>
<dbReference type="Gene3D" id="1.20.1170.10">
    <property type="match status" value="1"/>
</dbReference>
<comment type="caution">
    <text evidence="2">The sequence shown here is derived from an EMBL/GenBank/DDBJ whole genome shotgun (WGS) entry which is preliminary data.</text>
</comment>